<evidence type="ECO:0000259" key="9">
    <source>
        <dbReference type="PROSITE" id="PS50089"/>
    </source>
</evidence>
<keyword evidence="3" id="KW-0808">Transferase</keyword>
<evidence type="ECO:0000256" key="7">
    <source>
        <dbReference type="ARBA" id="ARBA00022833"/>
    </source>
</evidence>
<dbReference type="Pfam" id="PF13639">
    <property type="entry name" value="zf-RING_2"/>
    <property type="match status" value="1"/>
</dbReference>
<name>A0A8T2VF94_CERRI</name>
<keyword evidence="6" id="KW-0833">Ubl conjugation pathway</keyword>
<organism evidence="10 11">
    <name type="scientific">Ceratopteris richardii</name>
    <name type="common">Triangle waterfern</name>
    <dbReference type="NCBI Taxonomy" id="49495"/>
    <lineage>
        <taxon>Eukaryota</taxon>
        <taxon>Viridiplantae</taxon>
        <taxon>Streptophyta</taxon>
        <taxon>Embryophyta</taxon>
        <taxon>Tracheophyta</taxon>
        <taxon>Polypodiopsida</taxon>
        <taxon>Polypodiidae</taxon>
        <taxon>Polypodiales</taxon>
        <taxon>Pteridineae</taxon>
        <taxon>Pteridaceae</taxon>
        <taxon>Parkerioideae</taxon>
        <taxon>Ceratopteris</taxon>
    </lineage>
</organism>
<dbReference type="Proteomes" id="UP000825935">
    <property type="component" value="Chromosome 2"/>
</dbReference>
<gene>
    <name evidence="10" type="ORF">KP509_02G085600</name>
</gene>
<dbReference type="OrthoDB" id="1681166at2759"/>
<keyword evidence="11" id="KW-1185">Reference proteome</keyword>
<dbReference type="GO" id="GO:0008270">
    <property type="term" value="F:zinc ion binding"/>
    <property type="evidence" value="ECO:0007669"/>
    <property type="project" value="UniProtKB-KW"/>
</dbReference>
<sequence>MVSPEIAGHEDADIAGQKELVVSSSSAAAFVEGGVQEACDDSCSICLEPFSQSDPATITTCQHEYHLQCILEWAQRSKECPMCLRCLALKDPSSQELLETVEQEQVWSYVENGNQVQEAHDLEGLNALEERIMQHLAHQLARRGILRSGTAANAQRTGQPIGDENLPIYRRRGGVILHNQSSSQRHPHLADRYHSELEPLQEDQARSSDIAESLKSCILIASAKCKETFARTTRTFKERFQGRINKASDVAESANELSTMARHVLRRVSPTSDGNEDLPST</sequence>
<dbReference type="InterPro" id="IPR013083">
    <property type="entry name" value="Znf_RING/FYVE/PHD"/>
</dbReference>
<evidence type="ECO:0000256" key="3">
    <source>
        <dbReference type="ARBA" id="ARBA00022679"/>
    </source>
</evidence>
<feature type="domain" description="RING-type" evidence="9">
    <location>
        <begin position="43"/>
        <end position="83"/>
    </location>
</feature>
<dbReference type="InterPro" id="IPR001841">
    <property type="entry name" value="Znf_RING"/>
</dbReference>
<dbReference type="SUPFAM" id="SSF57850">
    <property type="entry name" value="RING/U-box"/>
    <property type="match status" value="1"/>
</dbReference>
<evidence type="ECO:0000256" key="8">
    <source>
        <dbReference type="PROSITE-ProRule" id="PRU00175"/>
    </source>
</evidence>
<protein>
    <recommendedName>
        <fullName evidence="2">RING-type E3 ubiquitin transferase</fullName>
        <ecNumber evidence="2">2.3.2.27</ecNumber>
    </recommendedName>
</protein>
<comment type="caution">
    <text evidence="10">The sequence shown here is derived from an EMBL/GenBank/DDBJ whole genome shotgun (WGS) entry which is preliminary data.</text>
</comment>
<dbReference type="EC" id="2.3.2.27" evidence="2"/>
<dbReference type="PANTHER" id="PTHR46463">
    <property type="entry name" value="ZINC FINGER, RING/FYVE/PHD-TYPE"/>
    <property type="match status" value="1"/>
</dbReference>
<evidence type="ECO:0000313" key="11">
    <source>
        <dbReference type="Proteomes" id="UP000825935"/>
    </source>
</evidence>
<dbReference type="PANTHER" id="PTHR46463:SF78">
    <property type="entry name" value="RING-TYPE DOMAIN-CONTAINING PROTEIN"/>
    <property type="match status" value="1"/>
</dbReference>
<proteinExistence type="predicted"/>
<evidence type="ECO:0000256" key="5">
    <source>
        <dbReference type="ARBA" id="ARBA00022771"/>
    </source>
</evidence>
<keyword evidence="7" id="KW-0862">Zinc</keyword>
<evidence type="ECO:0000313" key="10">
    <source>
        <dbReference type="EMBL" id="KAH7444626.1"/>
    </source>
</evidence>
<dbReference type="PROSITE" id="PS50089">
    <property type="entry name" value="ZF_RING_2"/>
    <property type="match status" value="1"/>
</dbReference>
<dbReference type="GO" id="GO:0061630">
    <property type="term" value="F:ubiquitin protein ligase activity"/>
    <property type="evidence" value="ECO:0007669"/>
    <property type="project" value="UniProtKB-EC"/>
</dbReference>
<evidence type="ECO:0000256" key="6">
    <source>
        <dbReference type="ARBA" id="ARBA00022786"/>
    </source>
</evidence>
<dbReference type="SMART" id="SM00184">
    <property type="entry name" value="RING"/>
    <property type="match status" value="1"/>
</dbReference>
<accession>A0A8T2VF94</accession>
<keyword evidence="5 8" id="KW-0863">Zinc-finger</keyword>
<dbReference type="AlphaFoldDB" id="A0A8T2VF94"/>
<comment type="catalytic activity">
    <reaction evidence="1">
        <text>S-ubiquitinyl-[E2 ubiquitin-conjugating enzyme]-L-cysteine + [acceptor protein]-L-lysine = [E2 ubiquitin-conjugating enzyme]-L-cysteine + N(6)-ubiquitinyl-[acceptor protein]-L-lysine.</text>
        <dbReference type="EC" id="2.3.2.27"/>
    </reaction>
</comment>
<dbReference type="Gene3D" id="3.30.40.10">
    <property type="entry name" value="Zinc/RING finger domain, C3HC4 (zinc finger)"/>
    <property type="match status" value="1"/>
</dbReference>
<reference evidence="10" key="1">
    <citation type="submission" date="2021-08" db="EMBL/GenBank/DDBJ databases">
        <title>WGS assembly of Ceratopteris richardii.</title>
        <authorList>
            <person name="Marchant D.B."/>
            <person name="Chen G."/>
            <person name="Jenkins J."/>
            <person name="Shu S."/>
            <person name="Leebens-Mack J."/>
            <person name="Grimwood J."/>
            <person name="Schmutz J."/>
            <person name="Soltis P."/>
            <person name="Soltis D."/>
            <person name="Chen Z.-H."/>
        </authorList>
    </citation>
    <scope>NUCLEOTIDE SEQUENCE</scope>
    <source>
        <strain evidence="10">Whitten #5841</strain>
        <tissue evidence="10">Leaf</tissue>
    </source>
</reference>
<evidence type="ECO:0000256" key="1">
    <source>
        <dbReference type="ARBA" id="ARBA00000900"/>
    </source>
</evidence>
<keyword evidence="4" id="KW-0479">Metal-binding</keyword>
<evidence type="ECO:0000256" key="2">
    <source>
        <dbReference type="ARBA" id="ARBA00012483"/>
    </source>
</evidence>
<dbReference type="EMBL" id="CM035407">
    <property type="protein sequence ID" value="KAH7444626.1"/>
    <property type="molecule type" value="Genomic_DNA"/>
</dbReference>
<evidence type="ECO:0000256" key="4">
    <source>
        <dbReference type="ARBA" id="ARBA00022723"/>
    </source>
</evidence>